<feature type="transmembrane region" description="Helical" evidence="1">
    <location>
        <begin position="129"/>
        <end position="155"/>
    </location>
</feature>
<evidence type="ECO:0000259" key="2">
    <source>
        <dbReference type="Pfam" id="PF04982"/>
    </source>
</evidence>
<evidence type="ECO:0000256" key="1">
    <source>
        <dbReference type="SAM" id="Phobius"/>
    </source>
</evidence>
<dbReference type="Proteomes" id="UP000051096">
    <property type="component" value="Unassembled WGS sequence"/>
</dbReference>
<sequence length="174" mass="18692">MRIFDEKVKKNAGRYVLQCGLATVAVFVILLFLDILTQPAIIATLGATAFIVFTMPQSYASGPRPLIGGYVIGVGCGCLCYFLSMAPFIVARFSDYLVLYTVFGALAVGSAIFLMAITNTEHAPAAGMALGLVINTWDLSTVAFVIAAVLFLAGIRNVLGRFLLDLRDIRNESD</sequence>
<organism evidence="3 4">
    <name type="scientific">candidate division WOR_3 bacterium SM23_60</name>
    <dbReference type="NCBI Taxonomy" id="1703780"/>
    <lineage>
        <taxon>Bacteria</taxon>
        <taxon>Bacteria division WOR-3</taxon>
    </lineage>
</organism>
<feature type="transmembrane region" description="Helical" evidence="1">
    <location>
        <begin position="67"/>
        <end position="90"/>
    </location>
</feature>
<keyword evidence="1" id="KW-0812">Transmembrane</keyword>
<keyword evidence="1" id="KW-1133">Transmembrane helix</keyword>
<feature type="transmembrane region" description="Helical" evidence="1">
    <location>
        <begin position="12"/>
        <end position="33"/>
    </location>
</feature>
<feature type="transmembrane region" description="Helical" evidence="1">
    <location>
        <begin position="96"/>
        <end position="117"/>
    </location>
</feature>
<dbReference type="InterPro" id="IPR058581">
    <property type="entry name" value="TM_HPP"/>
</dbReference>
<feature type="domain" description="HPP transmembrane region" evidence="2">
    <location>
        <begin position="14"/>
        <end position="152"/>
    </location>
</feature>
<evidence type="ECO:0000313" key="3">
    <source>
        <dbReference type="EMBL" id="KPK71692.1"/>
    </source>
</evidence>
<dbReference type="EMBL" id="LJUO01000058">
    <property type="protein sequence ID" value="KPK71692.1"/>
    <property type="molecule type" value="Genomic_DNA"/>
</dbReference>
<dbReference type="AlphaFoldDB" id="A0A0S8GIK3"/>
<gene>
    <name evidence="3" type="ORF">AMJ87_06965</name>
</gene>
<protein>
    <recommendedName>
        <fullName evidence="2">HPP transmembrane region domain-containing protein</fullName>
    </recommendedName>
</protein>
<accession>A0A0S8GIK3</accession>
<keyword evidence="1" id="KW-0472">Membrane</keyword>
<evidence type="ECO:0000313" key="4">
    <source>
        <dbReference type="Proteomes" id="UP000051096"/>
    </source>
</evidence>
<comment type="caution">
    <text evidence="3">The sequence shown here is derived from an EMBL/GenBank/DDBJ whole genome shotgun (WGS) entry which is preliminary data.</text>
</comment>
<proteinExistence type="predicted"/>
<dbReference type="Pfam" id="PF04982">
    <property type="entry name" value="TM_HPP"/>
    <property type="match status" value="1"/>
</dbReference>
<name>A0A0S8GIK3_UNCW3</name>
<reference evidence="3 4" key="1">
    <citation type="journal article" date="2015" name="Microbiome">
        <title>Genomic resolution of linkages in carbon, nitrogen, and sulfur cycling among widespread estuary sediment bacteria.</title>
        <authorList>
            <person name="Baker B.J."/>
            <person name="Lazar C.S."/>
            <person name="Teske A.P."/>
            <person name="Dick G.J."/>
        </authorList>
    </citation>
    <scope>NUCLEOTIDE SEQUENCE [LARGE SCALE GENOMIC DNA]</scope>
    <source>
        <strain evidence="3">SM23_60</strain>
    </source>
</reference>